<sequence length="78" mass="8827">MQSWKRSQRVAAVVTKFWWDLVVTAERTRDSTIGHGIGGGREERTDLGRAGADHGFDFYSLLCEDDSAVWARELTKLI</sequence>
<evidence type="ECO:0000313" key="2">
    <source>
        <dbReference type="Proteomes" id="UP000828048"/>
    </source>
</evidence>
<comment type="caution">
    <text evidence="1">The sequence shown here is derived from an EMBL/GenBank/DDBJ whole genome shotgun (WGS) entry which is preliminary data.</text>
</comment>
<dbReference type="Proteomes" id="UP000828048">
    <property type="component" value="Chromosome 11"/>
</dbReference>
<evidence type="ECO:0000313" key="1">
    <source>
        <dbReference type="EMBL" id="KAH7853214.1"/>
    </source>
</evidence>
<keyword evidence="2" id="KW-1185">Reference proteome</keyword>
<accession>A0ACB7YJ93</accession>
<reference evidence="1 2" key="1">
    <citation type="journal article" date="2021" name="Hortic Res">
        <title>High-quality reference genome and annotation aids understanding of berry development for evergreen blueberry (Vaccinium darrowii).</title>
        <authorList>
            <person name="Yu J."/>
            <person name="Hulse-Kemp A.M."/>
            <person name="Babiker E."/>
            <person name="Staton M."/>
        </authorList>
    </citation>
    <scope>NUCLEOTIDE SEQUENCE [LARGE SCALE GENOMIC DNA]</scope>
    <source>
        <strain evidence="2">cv. NJ 8807/NJ 8810</strain>
        <tissue evidence="1">Young leaf</tissue>
    </source>
</reference>
<name>A0ACB7YJ93_9ERIC</name>
<gene>
    <name evidence="1" type="ORF">Vadar_000096</name>
</gene>
<organism evidence="1 2">
    <name type="scientific">Vaccinium darrowii</name>
    <dbReference type="NCBI Taxonomy" id="229202"/>
    <lineage>
        <taxon>Eukaryota</taxon>
        <taxon>Viridiplantae</taxon>
        <taxon>Streptophyta</taxon>
        <taxon>Embryophyta</taxon>
        <taxon>Tracheophyta</taxon>
        <taxon>Spermatophyta</taxon>
        <taxon>Magnoliopsida</taxon>
        <taxon>eudicotyledons</taxon>
        <taxon>Gunneridae</taxon>
        <taxon>Pentapetalae</taxon>
        <taxon>asterids</taxon>
        <taxon>Ericales</taxon>
        <taxon>Ericaceae</taxon>
        <taxon>Vaccinioideae</taxon>
        <taxon>Vaccinieae</taxon>
        <taxon>Vaccinium</taxon>
    </lineage>
</organism>
<proteinExistence type="predicted"/>
<protein>
    <submittedName>
        <fullName evidence="1">Uncharacterized protein</fullName>
    </submittedName>
</protein>
<dbReference type="EMBL" id="CM037161">
    <property type="protein sequence ID" value="KAH7853214.1"/>
    <property type="molecule type" value="Genomic_DNA"/>
</dbReference>